<organism evidence="1 2">
    <name type="scientific">Natronococcus jeotgali DSM 18795</name>
    <dbReference type="NCBI Taxonomy" id="1227498"/>
    <lineage>
        <taxon>Archaea</taxon>
        <taxon>Methanobacteriati</taxon>
        <taxon>Methanobacteriota</taxon>
        <taxon>Stenosarchaea group</taxon>
        <taxon>Halobacteria</taxon>
        <taxon>Halobacteriales</taxon>
        <taxon>Natrialbaceae</taxon>
        <taxon>Natronococcus</taxon>
    </lineage>
</organism>
<protein>
    <submittedName>
        <fullName evidence="1">Uncharacterized protein</fullName>
    </submittedName>
</protein>
<sequence length="188" mass="21952">MDEEAQNNEHTADKIRAHENGWEHVSGSGYKTESIYYNRNSRKFALVDGNDVTLFEDIEINPIIPSHNDINNELGMDITEEEYDELHNKWDWSVEETFHMYRHKHLNRTRRKRVEAEVQDLKPFYDDIRDVLGDKIEKVAGELAEEISAYDTCVDEVEREVFRALQPPCTAGSSNEFAAEIEFVEVKE</sequence>
<keyword evidence="2" id="KW-1185">Reference proteome</keyword>
<dbReference type="AlphaFoldDB" id="L9WWQ6"/>
<name>L9WWQ6_9EURY</name>
<accession>L9WWQ6</accession>
<gene>
    <name evidence="1" type="ORF">C492_19102</name>
</gene>
<dbReference type="RefSeq" id="WP_008426394.1">
    <property type="nucleotide sequence ID" value="NZ_AOIA01000154.1"/>
</dbReference>
<evidence type="ECO:0000313" key="1">
    <source>
        <dbReference type="EMBL" id="ELY52773.1"/>
    </source>
</evidence>
<proteinExistence type="predicted"/>
<dbReference type="EMBL" id="AOIA01000154">
    <property type="protein sequence ID" value="ELY52773.1"/>
    <property type="molecule type" value="Genomic_DNA"/>
</dbReference>
<dbReference type="Proteomes" id="UP000011531">
    <property type="component" value="Unassembled WGS sequence"/>
</dbReference>
<dbReference type="SUPFAM" id="SSF56837">
    <property type="entry name" value="Colicin"/>
    <property type="match status" value="1"/>
</dbReference>
<evidence type="ECO:0000313" key="2">
    <source>
        <dbReference type="Proteomes" id="UP000011531"/>
    </source>
</evidence>
<comment type="caution">
    <text evidence="1">The sequence shown here is derived from an EMBL/GenBank/DDBJ whole genome shotgun (WGS) entry which is preliminary data.</text>
</comment>
<reference evidence="1 2" key="1">
    <citation type="journal article" date="2014" name="PLoS Genet.">
        <title>Phylogenetically driven sequencing of extremely halophilic archaea reveals strategies for static and dynamic osmo-response.</title>
        <authorList>
            <person name="Becker E.A."/>
            <person name="Seitzer P.M."/>
            <person name="Tritt A."/>
            <person name="Larsen D."/>
            <person name="Krusor M."/>
            <person name="Yao A.I."/>
            <person name="Wu D."/>
            <person name="Madern D."/>
            <person name="Eisen J.A."/>
            <person name="Darling A.E."/>
            <person name="Facciotti M.T."/>
        </authorList>
    </citation>
    <scope>NUCLEOTIDE SEQUENCE [LARGE SCALE GENOMIC DNA]</scope>
    <source>
        <strain evidence="1 2">DSM 18795</strain>
    </source>
</reference>